<organism evidence="7 8">
    <name type="scientific">Flavobacterium kayseriense</name>
    <dbReference type="NCBI Taxonomy" id="2764714"/>
    <lineage>
        <taxon>Bacteria</taxon>
        <taxon>Pseudomonadati</taxon>
        <taxon>Bacteroidota</taxon>
        <taxon>Flavobacteriia</taxon>
        <taxon>Flavobacteriales</taxon>
        <taxon>Flavobacteriaceae</taxon>
        <taxon>Flavobacterium</taxon>
    </lineage>
</organism>
<gene>
    <name evidence="7" type="ORF">H8R23_05655</name>
</gene>
<keyword evidence="3 6" id="KW-0812">Transmembrane</keyword>
<keyword evidence="8" id="KW-1185">Reference proteome</keyword>
<feature type="transmembrane region" description="Helical" evidence="6">
    <location>
        <begin position="80"/>
        <end position="99"/>
    </location>
</feature>
<comment type="caution">
    <text evidence="7">The sequence shown here is derived from an EMBL/GenBank/DDBJ whole genome shotgun (WGS) entry which is preliminary data.</text>
</comment>
<evidence type="ECO:0000256" key="6">
    <source>
        <dbReference type="SAM" id="Phobius"/>
    </source>
</evidence>
<evidence type="ECO:0000313" key="8">
    <source>
        <dbReference type="Proteomes" id="UP000629963"/>
    </source>
</evidence>
<keyword evidence="4 6" id="KW-1133">Transmembrane helix</keyword>
<dbReference type="InterPro" id="IPR004307">
    <property type="entry name" value="TspO_MBR"/>
</dbReference>
<dbReference type="PIRSF" id="PIRSF005859">
    <property type="entry name" value="PBR"/>
    <property type="match status" value="1"/>
</dbReference>
<comment type="similarity">
    <text evidence="2">Belongs to the TspO/BZRP family.</text>
</comment>
<dbReference type="PANTHER" id="PTHR10057:SF0">
    <property type="entry name" value="TRANSLOCATOR PROTEIN"/>
    <property type="match status" value="1"/>
</dbReference>
<feature type="transmembrane region" description="Helical" evidence="6">
    <location>
        <begin position="46"/>
        <end position="68"/>
    </location>
</feature>
<dbReference type="Proteomes" id="UP000629963">
    <property type="component" value="Unassembled WGS sequence"/>
</dbReference>
<evidence type="ECO:0000256" key="5">
    <source>
        <dbReference type="ARBA" id="ARBA00023136"/>
    </source>
</evidence>
<sequence>MNKITKILIVVVTCLGIGYISGNSTRAGIIDWYPSLVKPSFNPPNWVFAPVWSMLYAMMGVAAGLVWSRIDYEKEIVKKALVFFAIQLALNALWSYLFFGLHNPMLAGIEIIILWLMIFETYSQFVKINKIAGYLLLPYLAWVSFAAILNGSIWWLNR</sequence>
<name>A0ABR7J5Z9_9FLAO</name>
<dbReference type="EMBL" id="JACRUJ010000001">
    <property type="protein sequence ID" value="MBC5840883.1"/>
    <property type="molecule type" value="Genomic_DNA"/>
</dbReference>
<dbReference type="InterPro" id="IPR038330">
    <property type="entry name" value="TspO/MBR-related_sf"/>
</dbReference>
<evidence type="ECO:0000256" key="2">
    <source>
        <dbReference type="ARBA" id="ARBA00007524"/>
    </source>
</evidence>
<evidence type="ECO:0000256" key="1">
    <source>
        <dbReference type="ARBA" id="ARBA00004141"/>
    </source>
</evidence>
<dbReference type="RefSeq" id="WP_187009433.1">
    <property type="nucleotide sequence ID" value="NZ_JACRUI010000001.1"/>
</dbReference>
<proteinExistence type="inferred from homology"/>
<evidence type="ECO:0000256" key="3">
    <source>
        <dbReference type="ARBA" id="ARBA00022692"/>
    </source>
</evidence>
<comment type="subcellular location">
    <subcellularLocation>
        <location evidence="1">Membrane</location>
        <topology evidence="1">Multi-pass membrane protein</topology>
    </subcellularLocation>
</comment>
<dbReference type="CDD" id="cd15904">
    <property type="entry name" value="TSPO_MBR"/>
    <property type="match status" value="1"/>
</dbReference>
<feature type="transmembrane region" description="Helical" evidence="6">
    <location>
        <begin position="134"/>
        <end position="156"/>
    </location>
</feature>
<evidence type="ECO:0000313" key="7">
    <source>
        <dbReference type="EMBL" id="MBC5840883.1"/>
    </source>
</evidence>
<dbReference type="Pfam" id="PF03073">
    <property type="entry name" value="TspO_MBR"/>
    <property type="match status" value="1"/>
</dbReference>
<protein>
    <submittedName>
        <fullName evidence="7">Tryptophan-rich sensory protein</fullName>
    </submittedName>
</protein>
<reference evidence="7 8" key="1">
    <citation type="submission" date="2020-08" db="EMBL/GenBank/DDBJ databases">
        <title>Description of novel Flavobacterium F-380 isolate.</title>
        <authorList>
            <person name="Saticioglu I.B."/>
            <person name="Duman M."/>
            <person name="Altun S."/>
        </authorList>
    </citation>
    <scope>NUCLEOTIDE SEQUENCE [LARGE SCALE GENOMIC DNA]</scope>
    <source>
        <strain evidence="7 8">F-380</strain>
    </source>
</reference>
<feature type="transmembrane region" description="Helical" evidence="6">
    <location>
        <begin position="105"/>
        <end position="122"/>
    </location>
</feature>
<evidence type="ECO:0000256" key="4">
    <source>
        <dbReference type="ARBA" id="ARBA00022989"/>
    </source>
</evidence>
<accession>A0ABR7J5Z9</accession>
<dbReference type="PANTHER" id="PTHR10057">
    <property type="entry name" value="PERIPHERAL-TYPE BENZODIAZEPINE RECEPTOR"/>
    <property type="match status" value="1"/>
</dbReference>
<keyword evidence="5 6" id="KW-0472">Membrane</keyword>
<dbReference type="Gene3D" id="1.20.1260.100">
    <property type="entry name" value="TspO/MBR protein"/>
    <property type="match status" value="1"/>
</dbReference>